<gene>
    <name evidence="2" type="ORF">UBRO2_05198</name>
</gene>
<name>A0A8H8QTN1_9BASI</name>
<dbReference type="AlphaFoldDB" id="A0A8H8QTN1"/>
<feature type="region of interest" description="Disordered" evidence="1">
    <location>
        <begin position="582"/>
        <end position="603"/>
    </location>
</feature>
<reference evidence="2" key="1">
    <citation type="submission" date="2018-08" db="EMBL/GenBank/DDBJ databases">
        <authorList>
            <person name="Guldener U."/>
        </authorList>
    </citation>
    <scope>NUCLEOTIDE SEQUENCE</scope>
    <source>
        <strain evidence="2">UB2</strain>
    </source>
</reference>
<evidence type="ECO:0000256" key="1">
    <source>
        <dbReference type="SAM" id="MobiDB-lite"/>
    </source>
</evidence>
<dbReference type="Proteomes" id="UP000658997">
    <property type="component" value="Unassembled WGS sequence"/>
</dbReference>
<proteinExistence type="predicted"/>
<organism evidence="2 3">
    <name type="scientific">Ustilago bromivora</name>
    <dbReference type="NCBI Taxonomy" id="307758"/>
    <lineage>
        <taxon>Eukaryota</taxon>
        <taxon>Fungi</taxon>
        <taxon>Dikarya</taxon>
        <taxon>Basidiomycota</taxon>
        <taxon>Ustilaginomycotina</taxon>
        <taxon>Ustilaginomycetes</taxon>
        <taxon>Ustilaginales</taxon>
        <taxon>Ustilaginaceae</taxon>
        <taxon>Ustilago</taxon>
    </lineage>
</organism>
<dbReference type="EMBL" id="ULHB01000149">
    <property type="protein sequence ID" value="SYW83496.1"/>
    <property type="molecule type" value="Genomic_DNA"/>
</dbReference>
<keyword evidence="3" id="KW-1185">Reference proteome</keyword>
<sequence length="603" mass="64754">MSLPLLARKTLLRGSHATPAMLAVSLGVTSRLIHTQPNQPHPNAGPKRASWPLKTLGGGLVAAGSGWYYLGTTEARTFSVYSPLESNKPADGGKQVTGSSTLLRPASPAAPRRQTVTLVFLTSNTTSKGLVKSLMSNFGGGSGETEKWFQWIGYFREAGYDCLQMNLALPPSEATETTTYEGRDRTTAKLADELHTQIRMSNLQRQPVLFVHHAADASPEATSQIVSQYIEPGQAGKSGGGFWSKLFGGGSMFGGKPAISGLVVISDLDDASALMLFGKHPKLNTLIVANGGAGTAAHQGKVTVMDARSKNHEKVIKDIERWLIKEGYEATSLFLANVGVEASPKPNGPDAFDSYPSDRFRMARVDKRCIPSLEFQEYYAKANGDGRAFVRRNDDDAGGNGHQGSDCSPGQTRCHHPPTSNKGSLPAAAAANLEKRSPLGMTMVKGYAPIGVPTDKTKKPIPEKTAPITVASDNYQGAPKSITITSSLSTTPADRGFVYICSLPFSSYDGIFRQGDDSRGSSVQVFMNEAQKFAKCTWLSSTNVHCVKQGGEEVRDEDKTTWWQRPICKSCSDAGGKNRNEIACPHDSNGAKTMQGEKEGEKD</sequence>
<comment type="caution">
    <text evidence="2">The sequence shown here is derived from an EMBL/GenBank/DDBJ whole genome shotgun (WGS) entry which is preliminary data.</text>
</comment>
<evidence type="ECO:0000313" key="2">
    <source>
        <dbReference type="EMBL" id="SYW83496.1"/>
    </source>
</evidence>
<feature type="region of interest" description="Disordered" evidence="1">
    <location>
        <begin position="390"/>
        <end position="426"/>
    </location>
</feature>
<feature type="region of interest" description="Disordered" evidence="1">
    <location>
        <begin position="86"/>
        <end position="110"/>
    </location>
</feature>
<accession>A0A8H8QTN1</accession>
<evidence type="ECO:0000313" key="3">
    <source>
        <dbReference type="Proteomes" id="UP000658997"/>
    </source>
</evidence>
<protein>
    <submittedName>
        <fullName evidence="2">Uncharacterized protein</fullName>
    </submittedName>
</protein>